<protein>
    <submittedName>
        <fullName evidence="1">DUF1028 domain-containing protein</fullName>
    </submittedName>
</protein>
<dbReference type="InterPro" id="IPR029055">
    <property type="entry name" value="Ntn_hydrolases_N"/>
</dbReference>
<dbReference type="Pfam" id="PF06267">
    <property type="entry name" value="DUF1028"/>
    <property type="match status" value="1"/>
</dbReference>
<comment type="caution">
    <text evidence="1">The sequence shown here is derived from an EMBL/GenBank/DDBJ whole genome shotgun (WGS) entry which is preliminary data.</text>
</comment>
<dbReference type="Proteomes" id="UP000268016">
    <property type="component" value="Unassembled WGS sequence"/>
</dbReference>
<dbReference type="PANTHER" id="PTHR39328">
    <property type="entry name" value="BLL2871 PROTEIN"/>
    <property type="match status" value="1"/>
</dbReference>
<dbReference type="SUPFAM" id="SSF56235">
    <property type="entry name" value="N-terminal nucleophile aminohydrolases (Ntn hydrolases)"/>
    <property type="match status" value="1"/>
</dbReference>
<evidence type="ECO:0000313" key="2">
    <source>
        <dbReference type="Proteomes" id="UP000268016"/>
    </source>
</evidence>
<dbReference type="AlphaFoldDB" id="A0A3N2QSB7"/>
<dbReference type="Gene3D" id="3.60.20.10">
    <property type="entry name" value="Glutamine Phosphoribosylpyrophosphate, subunit 1, domain 1"/>
    <property type="match status" value="1"/>
</dbReference>
<keyword evidence="2" id="KW-1185">Reference proteome</keyword>
<dbReference type="PANTHER" id="PTHR39328:SF1">
    <property type="entry name" value="BLL2871 PROTEIN"/>
    <property type="match status" value="1"/>
</dbReference>
<dbReference type="EMBL" id="RDRB01000010">
    <property type="protein sequence ID" value="ROT98060.1"/>
    <property type="molecule type" value="Genomic_DNA"/>
</dbReference>
<evidence type="ECO:0000313" key="1">
    <source>
        <dbReference type="EMBL" id="ROT98060.1"/>
    </source>
</evidence>
<dbReference type="RefSeq" id="WP_123643599.1">
    <property type="nucleotide sequence ID" value="NZ_ML119090.1"/>
</dbReference>
<organism evidence="1 2">
    <name type="scientific">Histidinibacterium lentulum</name>
    <dbReference type="NCBI Taxonomy" id="2480588"/>
    <lineage>
        <taxon>Bacteria</taxon>
        <taxon>Pseudomonadati</taxon>
        <taxon>Pseudomonadota</taxon>
        <taxon>Alphaproteobacteria</taxon>
        <taxon>Rhodobacterales</taxon>
        <taxon>Paracoccaceae</taxon>
        <taxon>Histidinibacterium</taxon>
    </lineage>
</organism>
<reference evidence="1 2" key="1">
    <citation type="submission" date="2018-10" db="EMBL/GenBank/DDBJ databases">
        <title>Histidinibacterium lentulum gen. nov., sp. nov., a marine bacterium from the culture broth of Picochlorum sp. 122.</title>
        <authorList>
            <person name="Wang G."/>
        </authorList>
    </citation>
    <scope>NUCLEOTIDE SEQUENCE [LARGE SCALE GENOMIC DNA]</scope>
    <source>
        <strain evidence="1 2">B17</strain>
    </source>
</reference>
<dbReference type="InterPro" id="IPR010430">
    <property type="entry name" value="DUF1028"/>
</dbReference>
<name>A0A3N2QSB7_9RHOB</name>
<dbReference type="OrthoDB" id="9790012at2"/>
<accession>A0A3N2QSB7</accession>
<sequence length="221" mass="22624">MTYSILVQDDETGALGAAAATGSLCVGGWVLRGRWGAGLSASQGAAPSVSWGEEALTLMRAGQSAPEVVAGLTSADRGREWRQMAALDSAGRTAAFTGARNTPAMGHHAFPGGIASGNMLASEAVVRHLADGYLSAGGTMAERLLAALRAAEAAGSDSRGLLSAALLVLRPDAAPLTLRIDHHESDPIGALEALHRRATRGDYAAWAAQVPHPADPERGLD</sequence>
<gene>
    <name evidence="1" type="ORF">EAT49_17465</name>
</gene>
<proteinExistence type="predicted"/>